<accession>A0AAV6UA29</accession>
<evidence type="ECO:0000256" key="2">
    <source>
        <dbReference type="ARBA" id="ARBA00022692"/>
    </source>
</evidence>
<keyword evidence="2 5" id="KW-0812">Transmembrane</keyword>
<dbReference type="GO" id="GO:0016020">
    <property type="term" value="C:membrane"/>
    <property type="evidence" value="ECO:0007669"/>
    <property type="project" value="UniProtKB-SubCell"/>
</dbReference>
<dbReference type="PANTHER" id="PTHR13531">
    <property type="entry name" value="GEO07735P1-RELATED-RELATED"/>
    <property type="match status" value="1"/>
</dbReference>
<feature type="transmembrane region" description="Helical" evidence="5">
    <location>
        <begin position="108"/>
        <end position="127"/>
    </location>
</feature>
<dbReference type="GO" id="GO:1905515">
    <property type="term" value="P:non-motile cilium assembly"/>
    <property type="evidence" value="ECO:0007669"/>
    <property type="project" value="TreeGrafter"/>
</dbReference>
<evidence type="ECO:0008006" key="8">
    <source>
        <dbReference type="Google" id="ProtNLM"/>
    </source>
</evidence>
<dbReference type="EMBL" id="JAFNEN010000528">
    <property type="protein sequence ID" value="KAG8181207.1"/>
    <property type="molecule type" value="Genomic_DNA"/>
</dbReference>
<dbReference type="InterPro" id="IPR019184">
    <property type="entry name" value="Uncharacterised_TM-17"/>
</dbReference>
<evidence type="ECO:0000313" key="6">
    <source>
        <dbReference type="EMBL" id="KAG8181207.1"/>
    </source>
</evidence>
<proteinExistence type="predicted"/>
<gene>
    <name evidence="6" type="ORF">JTE90_013174</name>
</gene>
<dbReference type="PANTHER" id="PTHR13531:SF6">
    <property type="entry name" value="TMEM (HUMAN TRANSMEMBRANE PROTEIN) HOMOLOG"/>
    <property type="match status" value="1"/>
</dbReference>
<organism evidence="6 7">
    <name type="scientific">Oedothorax gibbosus</name>
    <dbReference type="NCBI Taxonomy" id="931172"/>
    <lineage>
        <taxon>Eukaryota</taxon>
        <taxon>Metazoa</taxon>
        <taxon>Ecdysozoa</taxon>
        <taxon>Arthropoda</taxon>
        <taxon>Chelicerata</taxon>
        <taxon>Arachnida</taxon>
        <taxon>Araneae</taxon>
        <taxon>Araneomorphae</taxon>
        <taxon>Entelegynae</taxon>
        <taxon>Araneoidea</taxon>
        <taxon>Linyphiidae</taxon>
        <taxon>Erigoninae</taxon>
        <taxon>Oedothorax</taxon>
    </lineage>
</organism>
<evidence type="ECO:0000256" key="3">
    <source>
        <dbReference type="ARBA" id="ARBA00022989"/>
    </source>
</evidence>
<evidence type="ECO:0000313" key="7">
    <source>
        <dbReference type="Proteomes" id="UP000827092"/>
    </source>
</evidence>
<evidence type="ECO:0000256" key="4">
    <source>
        <dbReference type="ARBA" id="ARBA00023136"/>
    </source>
</evidence>
<feature type="transmembrane region" description="Helical" evidence="5">
    <location>
        <begin position="139"/>
        <end position="159"/>
    </location>
</feature>
<dbReference type="GO" id="GO:0035869">
    <property type="term" value="C:ciliary transition zone"/>
    <property type="evidence" value="ECO:0007669"/>
    <property type="project" value="TreeGrafter"/>
</dbReference>
<dbReference type="Pfam" id="PF09799">
    <property type="entry name" value="Transmemb_17"/>
    <property type="match status" value="1"/>
</dbReference>
<comment type="caution">
    <text evidence="6">The sequence shown here is derived from an EMBL/GenBank/DDBJ whole genome shotgun (WGS) entry which is preliminary data.</text>
</comment>
<sequence length="189" mass="21761">MDTMKSAARKLSEAVFPGIKMSFKHKLPRKSEEVMSSLPLQMCLYFNLNYSALWILVRIGCLVYKFSDLSSLYKILLAAVMLVMIIVEVSRLYLGYVGNLTEQVPELAGFWLLTLFLQFPLHCLCTFNMDFITLPWERLTDIIMMLFLISEILIGYFAVKRITNHQALKFKLQMMKSSAANTSSETFVE</sequence>
<feature type="transmembrane region" description="Helical" evidence="5">
    <location>
        <begin position="44"/>
        <end position="64"/>
    </location>
</feature>
<evidence type="ECO:0000256" key="1">
    <source>
        <dbReference type="ARBA" id="ARBA00004141"/>
    </source>
</evidence>
<name>A0AAV6UA29_9ARAC</name>
<keyword evidence="7" id="KW-1185">Reference proteome</keyword>
<evidence type="ECO:0000256" key="5">
    <source>
        <dbReference type="SAM" id="Phobius"/>
    </source>
</evidence>
<protein>
    <recommendedName>
        <fullName evidence="8">Transmembrane protein 17B</fullName>
    </recommendedName>
</protein>
<dbReference type="Proteomes" id="UP000827092">
    <property type="component" value="Unassembled WGS sequence"/>
</dbReference>
<dbReference type="AlphaFoldDB" id="A0AAV6UA29"/>
<comment type="subcellular location">
    <subcellularLocation>
        <location evidence="1">Membrane</location>
        <topology evidence="1">Multi-pass membrane protein</topology>
    </subcellularLocation>
</comment>
<reference evidence="6 7" key="1">
    <citation type="journal article" date="2022" name="Nat. Ecol. Evol.">
        <title>A masculinizing supergene underlies an exaggerated male reproductive morph in a spider.</title>
        <authorList>
            <person name="Hendrickx F."/>
            <person name="De Corte Z."/>
            <person name="Sonet G."/>
            <person name="Van Belleghem S.M."/>
            <person name="Kostlbacher S."/>
            <person name="Vangestel C."/>
        </authorList>
    </citation>
    <scope>NUCLEOTIDE SEQUENCE [LARGE SCALE GENOMIC DNA]</scope>
    <source>
        <strain evidence="6">W744_W776</strain>
    </source>
</reference>
<keyword evidence="4 5" id="KW-0472">Membrane</keyword>
<feature type="transmembrane region" description="Helical" evidence="5">
    <location>
        <begin position="76"/>
        <end position="96"/>
    </location>
</feature>
<keyword evidence="3 5" id="KW-1133">Transmembrane helix</keyword>